<dbReference type="EC" id="2.3.2.27" evidence="2"/>
<dbReference type="AlphaFoldDB" id="A0A2G9GZ29"/>
<evidence type="ECO:0000256" key="9">
    <source>
        <dbReference type="SAM" id="MobiDB-lite"/>
    </source>
</evidence>
<dbReference type="InterPro" id="IPR013083">
    <property type="entry name" value="Znf_RING/FYVE/PHD"/>
</dbReference>
<dbReference type="GO" id="GO:0008270">
    <property type="term" value="F:zinc ion binding"/>
    <property type="evidence" value="ECO:0007669"/>
    <property type="project" value="UniProtKB-KW"/>
</dbReference>
<evidence type="ECO:0000256" key="4">
    <source>
        <dbReference type="ARBA" id="ARBA00022723"/>
    </source>
</evidence>
<dbReference type="Proteomes" id="UP000231279">
    <property type="component" value="Unassembled WGS sequence"/>
</dbReference>
<dbReference type="PANTHER" id="PTHR22937">
    <property type="entry name" value="E3 UBIQUITIN-PROTEIN LIGASE RNF165"/>
    <property type="match status" value="1"/>
</dbReference>
<dbReference type="Pfam" id="PF13639">
    <property type="entry name" value="zf-RING_2"/>
    <property type="match status" value="1"/>
</dbReference>
<dbReference type="Gene3D" id="3.30.40.10">
    <property type="entry name" value="Zinc/RING finger domain, C3HC4 (zinc finger)"/>
    <property type="match status" value="1"/>
</dbReference>
<evidence type="ECO:0000256" key="2">
    <source>
        <dbReference type="ARBA" id="ARBA00012483"/>
    </source>
</evidence>
<dbReference type="STRING" id="429701.A0A2G9GZ29"/>
<keyword evidence="5 8" id="KW-0863">Zinc-finger</keyword>
<keyword evidence="3" id="KW-0808">Transferase</keyword>
<gene>
    <name evidence="11" type="ORF">CDL12_16876</name>
</gene>
<evidence type="ECO:0000256" key="5">
    <source>
        <dbReference type="ARBA" id="ARBA00022771"/>
    </source>
</evidence>
<feature type="region of interest" description="Disordered" evidence="9">
    <location>
        <begin position="231"/>
        <end position="251"/>
    </location>
</feature>
<dbReference type="EMBL" id="NKXS01003204">
    <property type="protein sequence ID" value="PIN10533.1"/>
    <property type="molecule type" value="Genomic_DNA"/>
</dbReference>
<dbReference type="SUPFAM" id="SSF57850">
    <property type="entry name" value="RING/U-box"/>
    <property type="match status" value="1"/>
</dbReference>
<proteinExistence type="predicted"/>
<dbReference type="PANTHER" id="PTHR22937:SF174">
    <property type="entry name" value="RING-TYPE E3 UBIQUITIN TRANSFERASE"/>
    <property type="match status" value="1"/>
</dbReference>
<dbReference type="InterPro" id="IPR045191">
    <property type="entry name" value="MBR1/2-like"/>
</dbReference>
<comment type="caution">
    <text evidence="11">The sequence shown here is derived from an EMBL/GenBank/DDBJ whole genome shotgun (WGS) entry which is preliminary data.</text>
</comment>
<evidence type="ECO:0000256" key="6">
    <source>
        <dbReference type="ARBA" id="ARBA00022786"/>
    </source>
</evidence>
<evidence type="ECO:0000313" key="11">
    <source>
        <dbReference type="EMBL" id="PIN10533.1"/>
    </source>
</evidence>
<evidence type="ECO:0000259" key="10">
    <source>
        <dbReference type="PROSITE" id="PS50089"/>
    </source>
</evidence>
<dbReference type="OrthoDB" id="8062037at2759"/>
<evidence type="ECO:0000256" key="1">
    <source>
        <dbReference type="ARBA" id="ARBA00000900"/>
    </source>
</evidence>
<name>A0A2G9GZ29_9LAMI</name>
<feature type="region of interest" description="Disordered" evidence="9">
    <location>
        <begin position="81"/>
        <end position="121"/>
    </location>
</feature>
<organism evidence="11 12">
    <name type="scientific">Handroanthus impetiginosus</name>
    <dbReference type="NCBI Taxonomy" id="429701"/>
    <lineage>
        <taxon>Eukaryota</taxon>
        <taxon>Viridiplantae</taxon>
        <taxon>Streptophyta</taxon>
        <taxon>Embryophyta</taxon>
        <taxon>Tracheophyta</taxon>
        <taxon>Spermatophyta</taxon>
        <taxon>Magnoliopsida</taxon>
        <taxon>eudicotyledons</taxon>
        <taxon>Gunneridae</taxon>
        <taxon>Pentapetalae</taxon>
        <taxon>asterids</taxon>
        <taxon>lamiids</taxon>
        <taxon>Lamiales</taxon>
        <taxon>Bignoniaceae</taxon>
        <taxon>Crescentiina</taxon>
        <taxon>Tabebuia alliance</taxon>
        <taxon>Handroanthus</taxon>
    </lineage>
</organism>
<evidence type="ECO:0000313" key="12">
    <source>
        <dbReference type="Proteomes" id="UP000231279"/>
    </source>
</evidence>
<dbReference type="InterPro" id="IPR001841">
    <property type="entry name" value="Znf_RING"/>
</dbReference>
<protein>
    <recommendedName>
        <fullName evidence="2">RING-type E3 ubiquitin transferase</fullName>
        <ecNumber evidence="2">2.3.2.27</ecNumber>
    </recommendedName>
</protein>
<accession>A0A2G9GZ29</accession>
<feature type="compositionally biased region" description="Polar residues" evidence="9">
    <location>
        <begin position="108"/>
        <end position="117"/>
    </location>
</feature>
<dbReference type="GO" id="GO:0061630">
    <property type="term" value="F:ubiquitin protein ligase activity"/>
    <property type="evidence" value="ECO:0007669"/>
    <property type="project" value="UniProtKB-EC"/>
</dbReference>
<keyword evidence="7" id="KW-0862">Zinc</keyword>
<evidence type="ECO:0000256" key="8">
    <source>
        <dbReference type="PROSITE-ProRule" id="PRU00175"/>
    </source>
</evidence>
<keyword evidence="4" id="KW-0479">Metal-binding</keyword>
<sequence length="538" mass="59094">MGHRHVFNRTQILETSIDQGWNQAEEPFFPMARLSTSERSSLSRPVESMTIQGGPSPFPWTPAPSSHGQLSPICNAELHHYQPQAPGPSHDHQPAGGNVHMVPDNCSHHPSSSSLGGQTVPGVDGGFYNQTMDSGRGYKRKSPVIPQLGDGGSTSTYYDAGSSSNLHLPADPWQERQIAESYHTHWDYAPGYRVNSLSIGSESALRNVRSRTGVDLEPNLSGACLSSNHLHHSFSSPSSDQPNSLDLLGQSSTTRTREWSSFILSPAGHGATFGADSSSSSHDPNAMNALYNYANDSVERGVHSNNATIRNPVPEDANGSFNQPARVIQCSYSQRSLPALRASSSNFHPGRVAASDEGLQMDADSYSSRHRRIFAAIRWRNSGRCRRAGISSDRYRSVIEEASRHDQLTPEDVMFEDHSTFHGSRNLSDQHMDMRLDIDNMTYEELLVLGETIGSVSTGLSDNLISKCLTESIYCSSDQVQDDGKCVICLEEYKNMDDVGSLKCRHDFHVGCIKQWLSMKNLCPICKASAMDDSMKDT</sequence>
<dbReference type="CDD" id="cd16469">
    <property type="entry name" value="RING-H2_RNF24-like"/>
    <property type="match status" value="1"/>
</dbReference>
<dbReference type="PROSITE" id="PS50089">
    <property type="entry name" value="ZF_RING_2"/>
    <property type="match status" value="1"/>
</dbReference>
<keyword evidence="6" id="KW-0833">Ubl conjugation pathway</keyword>
<comment type="catalytic activity">
    <reaction evidence="1">
        <text>S-ubiquitinyl-[E2 ubiquitin-conjugating enzyme]-L-cysteine + [acceptor protein]-L-lysine = [E2 ubiquitin-conjugating enzyme]-L-cysteine + N(6)-ubiquitinyl-[acceptor protein]-L-lysine.</text>
        <dbReference type="EC" id="2.3.2.27"/>
    </reaction>
</comment>
<evidence type="ECO:0000256" key="7">
    <source>
        <dbReference type="ARBA" id="ARBA00022833"/>
    </source>
</evidence>
<dbReference type="FunFam" id="3.30.40.10:FF:000538">
    <property type="entry name" value="E3 ubiquitin-protein ligase MBR2 isoform A"/>
    <property type="match status" value="1"/>
</dbReference>
<feature type="domain" description="RING-type" evidence="10">
    <location>
        <begin position="486"/>
        <end position="527"/>
    </location>
</feature>
<dbReference type="SMART" id="SM00184">
    <property type="entry name" value="RING"/>
    <property type="match status" value="1"/>
</dbReference>
<evidence type="ECO:0000256" key="3">
    <source>
        <dbReference type="ARBA" id="ARBA00022679"/>
    </source>
</evidence>
<feature type="compositionally biased region" description="Low complexity" evidence="9">
    <location>
        <begin position="231"/>
        <end position="248"/>
    </location>
</feature>
<keyword evidence="12" id="KW-1185">Reference proteome</keyword>
<reference evidence="12" key="1">
    <citation type="journal article" date="2018" name="Gigascience">
        <title>Genome assembly of the Pink Ipe (Handroanthus impetiginosus, Bignoniaceae), a highly valued, ecologically keystone Neotropical timber forest tree.</title>
        <authorList>
            <person name="Silva-Junior O.B."/>
            <person name="Grattapaglia D."/>
            <person name="Novaes E."/>
            <person name="Collevatti R.G."/>
        </authorList>
    </citation>
    <scope>NUCLEOTIDE SEQUENCE [LARGE SCALE GENOMIC DNA]</scope>
    <source>
        <strain evidence="12">cv. UFG-1</strain>
    </source>
</reference>